<reference evidence="2" key="1">
    <citation type="journal article" date="2020" name="Nature">
        <title>Giant virus diversity and host interactions through global metagenomics.</title>
        <authorList>
            <person name="Schulz F."/>
            <person name="Roux S."/>
            <person name="Paez-Espino D."/>
            <person name="Jungbluth S."/>
            <person name="Walsh D.A."/>
            <person name="Denef V.J."/>
            <person name="McMahon K.D."/>
            <person name="Konstantinidis K.T."/>
            <person name="Eloe-Fadrosh E.A."/>
            <person name="Kyrpides N.C."/>
            <person name="Woyke T."/>
        </authorList>
    </citation>
    <scope>NUCLEOTIDE SEQUENCE</scope>
    <source>
        <strain evidence="2">GVMAG-S-1035231-58</strain>
    </source>
</reference>
<organism evidence="2">
    <name type="scientific">viral metagenome</name>
    <dbReference type="NCBI Taxonomy" id="1070528"/>
    <lineage>
        <taxon>unclassified sequences</taxon>
        <taxon>metagenomes</taxon>
        <taxon>organismal metagenomes</taxon>
    </lineage>
</organism>
<keyword evidence="1" id="KW-0812">Transmembrane</keyword>
<protein>
    <submittedName>
        <fullName evidence="2">Uncharacterized protein</fullName>
    </submittedName>
</protein>
<feature type="transmembrane region" description="Helical" evidence="1">
    <location>
        <begin position="184"/>
        <end position="208"/>
    </location>
</feature>
<dbReference type="AlphaFoldDB" id="A0A6C0M1M3"/>
<dbReference type="EMBL" id="MN740639">
    <property type="protein sequence ID" value="QHU36433.1"/>
    <property type="molecule type" value="Genomic_DNA"/>
</dbReference>
<evidence type="ECO:0000256" key="1">
    <source>
        <dbReference type="SAM" id="Phobius"/>
    </source>
</evidence>
<proteinExistence type="predicted"/>
<accession>A0A6C0M1M3</accession>
<name>A0A6C0M1M3_9ZZZZ</name>
<keyword evidence="1" id="KW-0472">Membrane</keyword>
<feature type="transmembrane region" description="Helical" evidence="1">
    <location>
        <begin position="119"/>
        <end position="142"/>
    </location>
</feature>
<keyword evidence="1" id="KW-1133">Transmembrane helix</keyword>
<sequence>MDQHVPAVGPVTEITVAQIKTAKDTVDVLDLIPKLCGGVVKFEVQPIYTQVRTKKLLTTSEDEDKQAGFPAVQFYVEYTDKEGGHTDSYKTTETVTLGEYNTWGQILCAPQSMAYQLSVWAAIGVMGFLAIVLWVVNIIYAWKIWDTNTKNFDAGLNSSDSRFSDVGSFFARVASWVSSPVFKFFMAIMAATVPFATAFVDILFYFFVIAPGSKMVGTESIVDGK</sequence>
<evidence type="ECO:0000313" key="2">
    <source>
        <dbReference type="EMBL" id="QHU36433.1"/>
    </source>
</evidence>